<dbReference type="EC" id="2.7.13.3" evidence="2"/>
<evidence type="ECO:0000313" key="7">
    <source>
        <dbReference type="EMBL" id="TCC87318.1"/>
    </source>
</evidence>
<protein>
    <recommendedName>
        <fullName evidence="2">histidine kinase</fullName>
        <ecNumber evidence="2">2.7.13.3</ecNumber>
    </recommendedName>
</protein>
<evidence type="ECO:0000256" key="3">
    <source>
        <dbReference type="ARBA" id="ARBA00022553"/>
    </source>
</evidence>
<dbReference type="SMART" id="SM00091">
    <property type="entry name" value="PAS"/>
    <property type="match status" value="2"/>
</dbReference>
<dbReference type="InterPro" id="IPR000014">
    <property type="entry name" value="PAS"/>
</dbReference>
<dbReference type="PANTHER" id="PTHR43304">
    <property type="entry name" value="PHYTOCHROME-LIKE PROTEIN CPH1"/>
    <property type="match status" value="1"/>
</dbReference>
<sequence length="324" mass="37486">MNKPLLPQNEDDVYTHDNYHKIIEESPVPMYIFDLNTLAFLEVNKAALTQYGYEKDEFLSLLATQIRPKEEVNSLKVAIQDFHATYYDFGNWKHLRKNGETFFVHIFAHGTIYKGRKAQFVMAIDVDQKVEAQQELLEKNAEIEDILESITDGFYAINEKWEVTYINKEAERIFDCKREDLLGKNIWEFFPAVKDTAVHAEFERAMQQKVSSHFDTLLESLGVWASISIYPKKDGLSVYFVDITAQQKHTQMIEKQNEQLKKISWLQSHEVRAPLSNILGLVQLLNKDGLPNNEQLEIIELLNDAATKLDGIVKNISDQANIEE</sequence>
<dbReference type="InterPro" id="IPR003661">
    <property type="entry name" value="HisK_dim/P_dom"/>
</dbReference>
<keyword evidence="4" id="KW-0808">Transferase</keyword>
<dbReference type="Pfam" id="PF08448">
    <property type="entry name" value="PAS_4"/>
    <property type="match status" value="1"/>
</dbReference>
<dbReference type="PROSITE" id="PS50112">
    <property type="entry name" value="PAS"/>
    <property type="match status" value="2"/>
</dbReference>
<keyword evidence="5" id="KW-0418">Kinase</keyword>
<evidence type="ECO:0000256" key="4">
    <source>
        <dbReference type="ARBA" id="ARBA00022679"/>
    </source>
</evidence>
<dbReference type="InterPro" id="IPR052162">
    <property type="entry name" value="Sensor_kinase/Photoreceptor"/>
</dbReference>
<reference evidence="7 8" key="1">
    <citation type="submission" date="2019-02" db="EMBL/GenBank/DDBJ databases">
        <title>Pedobacter sp. RP-1-13 sp. nov., isolated from Arctic soil.</title>
        <authorList>
            <person name="Dahal R.H."/>
        </authorList>
    </citation>
    <scope>NUCLEOTIDE SEQUENCE [LARGE SCALE GENOMIC DNA]</scope>
    <source>
        <strain evidence="7 8">RP-1-13</strain>
    </source>
</reference>
<organism evidence="7 8">
    <name type="scientific">Pedobacter frigiditerrae</name>
    <dbReference type="NCBI Taxonomy" id="2530452"/>
    <lineage>
        <taxon>Bacteria</taxon>
        <taxon>Pseudomonadati</taxon>
        <taxon>Bacteroidota</taxon>
        <taxon>Sphingobacteriia</taxon>
        <taxon>Sphingobacteriales</taxon>
        <taxon>Sphingobacteriaceae</taxon>
        <taxon>Pedobacter</taxon>
    </lineage>
</organism>
<evidence type="ECO:0000256" key="1">
    <source>
        <dbReference type="ARBA" id="ARBA00000085"/>
    </source>
</evidence>
<keyword evidence="3" id="KW-0597">Phosphoprotein</keyword>
<dbReference type="OrthoDB" id="6231665at2"/>
<proteinExistence type="predicted"/>
<feature type="domain" description="PAS" evidence="6">
    <location>
        <begin position="15"/>
        <end position="60"/>
    </location>
</feature>
<dbReference type="Pfam" id="PF13426">
    <property type="entry name" value="PAS_9"/>
    <property type="match status" value="1"/>
</dbReference>
<evidence type="ECO:0000259" key="6">
    <source>
        <dbReference type="PROSITE" id="PS50112"/>
    </source>
</evidence>
<dbReference type="InterPro" id="IPR013656">
    <property type="entry name" value="PAS_4"/>
</dbReference>
<dbReference type="EMBL" id="SJSK01000007">
    <property type="protein sequence ID" value="TCC87318.1"/>
    <property type="molecule type" value="Genomic_DNA"/>
</dbReference>
<name>A0A4R0ML02_9SPHI</name>
<dbReference type="PANTHER" id="PTHR43304:SF1">
    <property type="entry name" value="PAC DOMAIN-CONTAINING PROTEIN"/>
    <property type="match status" value="1"/>
</dbReference>
<dbReference type="CDD" id="cd00130">
    <property type="entry name" value="PAS"/>
    <property type="match status" value="1"/>
</dbReference>
<evidence type="ECO:0000256" key="2">
    <source>
        <dbReference type="ARBA" id="ARBA00012438"/>
    </source>
</evidence>
<comment type="catalytic activity">
    <reaction evidence="1">
        <text>ATP + protein L-histidine = ADP + protein N-phospho-L-histidine.</text>
        <dbReference type="EC" id="2.7.13.3"/>
    </reaction>
</comment>
<dbReference type="InterPro" id="IPR035965">
    <property type="entry name" value="PAS-like_dom_sf"/>
</dbReference>
<accession>A0A4R0ML02</accession>
<dbReference type="Proteomes" id="UP000292884">
    <property type="component" value="Unassembled WGS sequence"/>
</dbReference>
<keyword evidence="8" id="KW-1185">Reference proteome</keyword>
<dbReference type="Gene3D" id="1.10.287.130">
    <property type="match status" value="1"/>
</dbReference>
<dbReference type="InterPro" id="IPR036097">
    <property type="entry name" value="HisK_dim/P_sf"/>
</dbReference>
<evidence type="ECO:0000313" key="8">
    <source>
        <dbReference type="Proteomes" id="UP000292884"/>
    </source>
</evidence>
<dbReference type="CDD" id="cd00082">
    <property type="entry name" value="HisKA"/>
    <property type="match status" value="1"/>
</dbReference>
<dbReference type="Gene3D" id="3.30.450.20">
    <property type="entry name" value="PAS domain"/>
    <property type="match status" value="2"/>
</dbReference>
<gene>
    <name evidence="7" type="ORF">EZ428_21710</name>
</gene>
<dbReference type="AlphaFoldDB" id="A0A4R0ML02"/>
<comment type="caution">
    <text evidence="7">The sequence shown here is derived from an EMBL/GenBank/DDBJ whole genome shotgun (WGS) entry which is preliminary data.</text>
</comment>
<dbReference type="SUPFAM" id="SSF55785">
    <property type="entry name" value="PYP-like sensor domain (PAS domain)"/>
    <property type="match status" value="2"/>
</dbReference>
<dbReference type="NCBIfam" id="TIGR00229">
    <property type="entry name" value="sensory_box"/>
    <property type="match status" value="2"/>
</dbReference>
<dbReference type="SUPFAM" id="SSF47384">
    <property type="entry name" value="Homodimeric domain of signal transducing histidine kinase"/>
    <property type="match status" value="1"/>
</dbReference>
<dbReference type="RefSeq" id="WP_131555433.1">
    <property type="nucleotide sequence ID" value="NZ_SJSK01000007.1"/>
</dbReference>
<dbReference type="GO" id="GO:0000155">
    <property type="term" value="F:phosphorelay sensor kinase activity"/>
    <property type="evidence" value="ECO:0007669"/>
    <property type="project" value="InterPro"/>
</dbReference>
<feature type="domain" description="PAS" evidence="6">
    <location>
        <begin position="139"/>
        <end position="209"/>
    </location>
</feature>
<dbReference type="Pfam" id="PF00512">
    <property type="entry name" value="HisKA"/>
    <property type="match status" value="1"/>
</dbReference>
<evidence type="ECO:0000256" key="5">
    <source>
        <dbReference type="ARBA" id="ARBA00022777"/>
    </source>
</evidence>